<dbReference type="SMART" id="SM00558">
    <property type="entry name" value="JmjC"/>
    <property type="match status" value="1"/>
</dbReference>
<dbReference type="Proteomes" id="UP001519460">
    <property type="component" value="Unassembled WGS sequence"/>
</dbReference>
<evidence type="ECO:0000313" key="4">
    <source>
        <dbReference type="Proteomes" id="UP001519460"/>
    </source>
</evidence>
<dbReference type="PANTHER" id="PTHR12461:SF18">
    <property type="entry name" value="JMJC DOMAIN-CONTAINING PROTEIN"/>
    <property type="match status" value="1"/>
</dbReference>
<dbReference type="EMBL" id="JACVVK020000645">
    <property type="protein sequence ID" value="KAK7460767.1"/>
    <property type="molecule type" value="Genomic_DNA"/>
</dbReference>
<dbReference type="InterPro" id="IPR041667">
    <property type="entry name" value="Cupin_8"/>
</dbReference>
<keyword evidence="1" id="KW-0732">Signal</keyword>
<feature type="chain" id="PRO_5044800219" description="JmjC domain-containing protein" evidence="1">
    <location>
        <begin position="25"/>
        <end position="429"/>
    </location>
</feature>
<reference evidence="3 4" key="1">
    <citation type="journal article" date="2023" name="Sci. Data">
        <title>Genome assembly of the Korean intertidal mud-creeper Batillaria attramentaria.</title>
        <authorList>
            <person name="Patra A.K."/>
            <person name="Ho P.T."/>
            <person name="Jun S."/>
            <person name="Lee S.J."/>
            <person name="Kim Y."/>
            <person name="Won Y.J."/>
        </authorList>
    </citation>
    <scope>NUCLEOTIDE SEQUENCE [LARGE SCALE GENOMIC DNA]</scope>
    <source>
        <strain evidence="3">Wonlab-2016</strain>
    </source>
</reference>
<evidence type="ECO:0000259" key="2">
    <source>
        <dbReference type="PROSITE" id="PS51184"/>
    </source>
</evidence>
<dbReference type="InterPro" id="IPR003347">
    <property type="entry name" value="JmjC_dom"/>
</dbReference>
<dbReference type="AlphaFoldDB" id="A0ABD0J510"/>
<dbReference type="SUPFAM" id="SSF51197">
    <property type="entry name" value="Clavaminate synthase-like"/>
    <property type="match status" value="1"/>
</dbReference>
<evidence type="ECO:0000256" key="1">
    <source>
        <dbReference type="SAM" id="SignalP"/>
    </source>
</evidence>
<dbReference type="PROSITE" id="PS51184">
    <property type="entry name" value="JMJC"/>
    <property type="match status" value="1"/>
</dbReference>
<feature type="signal peptide" evidence="1">
    <location>
        <begin position="1"/>
        <end position="24"/>
    </location>
</feature>
<accession>A0ABD0J510</accession>
<dbReference type="Pfam" id="PF13621">
    <property type="entry name" value="Cupin_8"/>
    <property type="match status" value="1"/>
</dbReference>
<feature type="domain" description="JmjC" evidence="2">
    <location>
        <begin position="138"/>
        <end position="299"/>
    </location>
</feature>
<gene>
    <name evidence="3" type="ORF">BaRGS_00038814</name>
</gene>
<dbReference type="Gene3D" id="2.60.120.650">
    <property type="entry name" value="Cupin"/>
    <property type="match status" value="1"/>
</dbReference>
<protein>
    <recommendedName>
        <fullName evidence="2">JmjC domain-containing protein</fullName>
    </recommendedName>
</protein>
<name>A0ABD0J510_9CAEN</name>
<organism evidence="3 4">
    <name type="scientific">Batillaria attramentaria</name>
    <dbReference type="NCBI Taxonomy" id="370345"/>
    <lineage>
        <taxon>Eukaryota</taxon>
        <taxon>Metazoa</taxon>
        <taxon>Spiralia</taxon>
        <taxon>Lophotrochozoa</taxon>
        <taxon>Mollusca</taxon>
        <taxon>Gastropoda</taxon>
        <taxon>Caenogastropoda</taxon>
        <taxon>Sorbeoconcha</taxon>
        <taxon>Cerithioidea</taxon>
        <taxon>Batillariidae</taxon>
        <taxon>Batillaria</taxon>
    </lineage>
</organism>
<proteinExistence type="predicted"/>
<dbReference type="PANTHER" id="PTHR12461">
    <property type="entry name" value="HYPOXIA-INDUCIBLE FACTOR 1 ALPHA INHIBITOR-RELATED"/>
    <property type="match status" value="1"/>
</dbReference>
<comment type="caution">
    <text evidence="3">The sequence shown here is derived from an EMBL/GenBank/DDBJ whole genome shotgun (WGS) entry which is preliminary data.</text>
</comment>
<sequence length="429" mass="49050">MGSRCLSLLSTVLLCLLCVAHTQSSLSMDLGRDEFVNFKGHLKAFGESGKRLDVDVTDKFPPPEEFFSKFVQQSRPLKMSSAARDTRACRLWSDDYLLSLKLPDGQGSDVKVERTKQHNYRIDEENYRINFHDFLRIYNNTEIYVVDGVPEFLRADVMVPCSLQCHELIHSRMANAKMWFSSGGTKSGVHTDTFDNIHCLFRGQKTFVLVDPALHREKVDLNHKGYYSDMDVDSVDLTLYPKLAQVEFYHINMTAGDCLYIPYRWIHQVRSYNSNIAVNFWWNHYSSLDALEKGMSCPDTCDHQLTLQDVALPGSDAFSIDHAGIRDWLVNILISTESLSQRFIVEEISGIAAEAVPETVLTIFSQMFDQLDSNKDGMFTLEEAQQTTQEEWKNIASDIAVVNAMLDEFYRQAIAHGYHDTHQHVTDEL</sequence>
<evidence type="ECO:0000313" key="3">
    <source>
        <dbReference type="EMBL" id="KAK7460767.1"/>
    </source>
</evidence>
<keyword evidence="4" id="KW-1185">Reference proteome</keyword>